<comment type="caution">
    <text evidence="2">The sequence shown here is derived from an EMBL/GenBank/DDBJ whole genome shotgun (WGS) entry which is preliminary data.</text>
</comment>
<dbReference type="Proteomes" id="UP000275267">
    <property type="component" value="Unassembled WGS sequence"/>
</dbReference>
<dbReference type="AlphaFoldDB" id="A0A3L6PZ67"/>
<evidence type="ECO:0000313" key="2">
    <source>
        <dbReference type="EMBL" id="RLM65460.1"/>
    </source>
</evidence>
<proteinExistence type="predicted"/>
<accession>A0A3L6PZ67</accession>
<feature type="region of interest" description="Disordered" evidence="1">
    <location>
        <begin position="1"/>
        <end position="91"/>
    </location>
</feature>
<sequence length="238" mass="26520">MARSTNPPSLPPAPQHSPSRAPTMSPRPPTSSPGQLASPQSPPPRQRSPSSPPPPPAKKQKEPPKKQSSVKEPPKKKEQTKKKAKELPKLPWEKTYEECCEEAKKAVDEHFKPKKPEKKVPIHPAYSAFFLKMTNANRKKFIPPSYYDRSITKSYEKKKKSVGSSDVPQLEAQNKQSIEPLIVLPTEQQGLIAFLGTARLSAAQVAGRDEIETHPGVARWKYEFRKSLVPPEGLGKVK</sequence>
<keyword evidence="3" id="KW-1185">Reference proteome</keyword>
<name>A0A3L6PZ67_PANMI</name>
<protein>
    <submittedName>
        <fullName evidence="2">Uncharacterized protein</fullName>
    </submittedName>
</protein>
<gene>
    <name evidence="2" type="ORF">C2845_PM16G03610</name>
</gene>
<feature type="compositionally biased region" description="Pro residues" evidence="1">
    <location>
        <begin position="40"/>
        <end position="57"/>
    </location>
</feature>
<evidence type="ECO:0000256" key="1">
    <source>
        <dbReference type="SAM" id="MobiDB-lite"/>
    </source>
</evidence>
<evidence type="ECO:0000313" key="3">
    <source>
        <dbReference type="Proteomes" id="UP000275267"/>
    </source>
</evidence>
<dbReference type="EMBL" id="PQIB02000015">
    <property type="protein sequence ID" value="RLM65460.1"/>
    <property type="molecule type" value="Genomic_DNA"/>
</dbReference>
<organism evidence="2 3">
    <name type="scientific">Panicum miliaceum</name>
    <name type="common">Proso millet</name>
    <name type="synonym">Broomcorn millet</name>
    <dbReference type="NCBI Taxonomy" id="4540"/>
    <lineage>
        <taxon>Eukaryota</taxon>
        <taxon>Viridiplantae</taxon>
        <taxon>Streptophyta</taxon>
        <taxon>Embryophyta</taxon>
        <taxon>Tracheophyta</taxon>
        <taxon>Spermatophyta</taxon>
        <taxon>Magnoliopsida</taxon>
        <taxon>Liliopsida</taxon>
        <taxon>Poales</taxon>
        <taxon>Poaceae</taxon>
        <taxon>PACMAD clade</taxon>
        <taxon>Panicoideae</taxon>
        <taxon>Panicodae</taxon>
        <taxon>Paniceae</taxon>
        <taxon>Panicinae</taxon>
        <taxon>Panicum</taxon>
        <taxon>Panicum sect. Panicum</taxon>
    </lineage>
</organism>
<reference evidence="3" key="1">
    <citation type="journal article" date="2019" name="Nat. Commun.">
        <title>The genome of broomcorn millet.</title>
        <authorList>
            <person name="Zou C."/>
            <person name="Miki D."/>
            <person name="Li D."/>
            <person name="Tang Q."/>
            <person name="Xiao L."/>
            <person name="Rajput S."/>
            <person name="Deng P."/>
            <person name="Jia W."/>
            <person name="Huang R."/>
            <person name="Zhang M."/>
            <person name="Sun Y."/>
            <person name="Hu J."/>
            <person name="Fu X."/>
            <person name="Schnable P.S."/>
            <person name="Li F."/>
            <person name="Zhang H."/>
            <person name="Feng B."/>
            <person name="Zhu X."/>
            <person name="Liu R."/>
            <person name="Schnable J.C."/>
            <person name="Zhu J.-K."/>
            <person name="Zhang H."/>
        </authorList>
    </citation>
    <scope>NUCLEOTIDE SEQUENCE [LARGE SCALE GENOMIC DNA]</scope>
</reference>